<dbReference type="OrthoDB" id="2226139at2"/>
<dbReference type="PIRSF" id="PIRSF031568">
    <property type="entry name" value="UCP031568"/>
    <property type="match status" value="1"/>
</dbReference>
<dbReference type="EMBL" id="NGJT01000006">
    <property type="protein sequence ID" value="RST94813.1"/>
    <property type="molecule type" value="Genomic_DNA"/>
</dbReference>
<dbReference type="Gene3D" id="3.10.420.10">
    <property type="entry name" value="SecB-like"/>
    <property type="match status" value="1"/>
</dbReference>
<gene>
    <name evidence="1" type="ORF">CBF36_04605</name>
</gene>
<dbReference type="AlphaFoldDB" id="A0A429ZMA9"/>
<sequence length="129" mass="14624">MELIRQQEFVQTYHYDALAQGHNEETSISVSLNPFEITEEMNIDASNNSILGLRVEFKIVLENNIAVSGDVAQFVQTVGRKVDKIEDLTQEEVNTLVRPLFLLIERLTFEVTEIALDKPGVQLNFSQEG</sequence>
<dbReference type="RefSeq" id="WP_125957031.1">
    <property type="nucleotide sequence ID" value="NZ_JAQEJV010000006.1"/>
</dbReference>
<reference evidence="1 2" key="1">
    <citation type="submission" date="2017-05" db="EMBL/GenBank/DDBJ databases">
        <title>Vagococcus spp. assemblies.</title>
        <authorList>
            <person name="Gulvik C.A."/>
        </authorList>
    </citation>
    <scope>NUCLEOTIDE SEQUENCE [LARGE SCALE GENOMIC DNA]</scope>
    <source>
        <strain evidence="1 2">SS1994</strain>
    </source>
</reference>
<dbReference type="Pfam" id="PF06619">
    <property type="entry name" value="DUF1149"/>
    <property type="match status" value="1"/>
</dbReference>
<name>A0A429ZMA9_9ENTE</name>
<evidence type="ECO:0000313" key="1">
    <source>
        <dbReference type="EMBL" id="RST94813.1"/>
    </source>
</evidence>
<dbReference type="Proteomes" id="UP000288490">
    <property type="component" value="Unassembled WGS sequence"/>
</dbReference>
<protein>
    <recommendedName>
        <fullName evidence="3">DUF1149 domain-containing protein</fullName>
    </recommendedName>
</protein>
<evidence type="ECO:0008006" key="3">
    <source>
        <dbReference type="Google" id="ProtNLM"/>
    </source>
</evidence>
<evidence type="ECO:0000313" key="2">
    <source>
        <dbReference type="Proteomes" id="UP000288490"/>
    </source>
</evidence>
<comment type="caution">
    <text evidence="1">The sequence shown here is derived from an EMBL/GenBank/DDBJ whole genome shotgun (WGS) entry which is preliminary data.</text>
</comment>
<accession>A0A429ZMA9</accession>
<dbReference type="SUPFAM" id="SSF54611">
    <property type="entry name" value="SecB-like"/>
    <property type="match status" value="1"/>
</dbReference>
<dbReference type="InterPro" id="IPR035958">
    <property type="entry name" value="SecB-like_sf"/>
</dbReference>
<organism evidence="1 2">
    <name type="scientific">Vagococcus bubulae</name>
    <dbReference type="NCBI Taxonomy" id="1977868"/>
    <lineage>
        <taxon>Bacteria</taxon>
        <taxon>Bacillati</taxon>
        <taxon>Bacillota</taxon>
        <taxon>Bacilli</taxon>
        <taxon>Lactobacillales</taxon>
        <taxon>Enterococcaceae</taxon>
        <taxon>Vagococcus</taxon>
    </lineage>
</organism>
<dbReference type="InterPro" id="IPR009530">
    <property type="entry name" value="DUF1149"/>
</dbReference>
<keyword evidence="2" id="KW-1185">Reference proteome</keyword>
<proteinExistence type="predicted"/>